<dbReference type="PANTHER" id="PTHR47331">
    <property type="entry name" value="PHD-TYPE DOMAIN-CONTAINING PROTEIN"/>
    <property type="match status" value="1"/>
</dbReference>
<dbReference type="Proteomes" id="UP000075920">
    <property type="component" value="Unassembled WGS sequence"/>
</dbReference>
<evidence type="ECO:0000313" key="2">
    <source>
        <dbReference type="EnsemblMetazoa" id="AMIN007289-PA"/>
    </source>
</evidence>
<feature type="compositionally biased region" description="Basic and acidic residues" evidence="1">
    <location>
        <begin position="85"/>
        <end position="106"/>
    </location>
</feature>
<reference evidence="2" key="2">
    <citation type="submission" date="2020-05" db="UniProtKB">
        <authorList>
            <consortium name="EnsemblMetazoa"/>
        </authorList>
    </citation>
    <scope>IDENTIFICATION</scope>
    <source>
        <strain evidence="2">MINIMUS1</strain>
    </source>
</reference>
<feature type="region of interest" description="Disordered" evidence="1">
    <location>
        <begin position="85"/>
        <end position="111"/>
    </location>
</feature>
<dbReference type="VEuPathDB" id="VectorBase:AMIN007289"/>
<evidence type="ECO:0008006" key="4">
    <source>
        <dbReference type="Google" id="ProtNLM"/>
    </source>
</evidence>
<protein>
    <recommendedName>
        <fullName evidence="4">Integrase zinc-binding domain-containing protein</fullName>
    </recommendedName>
</protein>
<keyword evidence="3" id="KW-1185">Reference proteome</keyword>
<feature type="compositionally biased region" description="Basic and acidic residues" evidence="1">
    <location>
        <begin position="1"/>
        <end position="11"/>
    </location>
</feature>
<accession>A0A182WAB1</accession>
<reference evidence="3" key="1">
    <citation type="submission" date="2013-03" db="EMBL/GenBank/DDBJ databases">
        <title>The Genome Sequence of Anopheles minimus MINIMUS1.</title>
        <authorList>
            <consortium name="The Broad Institute Genomics Platform"/>
            <person name="Neafsey D.E."/>
            <person name="Walton C."/>
            <person name="Walker B."/>
            <person name="Young S.K."/>
            <person name="Zeng Q."/>
            <person name="Gargeya S."/>
            <person name="Fitzgerald M."/>
            <person name="Haas B."/>
            <person name="Abouelleil A."/>
            <person name="Allen A.W."/>
            <person name="Alvarado L."/>
            <person name="Arachchi H.M."/>
            <person name="Berlin A.M."/>
            <person name="Chapman S.B."/>
            <person name="Gainer-Dewar J."/>
            <person name="Goldberg J."/>
            <person name="Griggs A."/>
            <person name="Gujja S."/>
            <person name="Hansen M."/>
            <person name="Howarth C."/>
            <person name="Imamovic A."/>
            <person name="Ireland A."/>
            <person name="Larimer J."/>
            <person name="McCowan C."/>
            <person name="Murphy C."/>
            <person name="Pearson M."/>
            <person name="Poon T.W."/>
            <person name="Priest M."/>
            <person name="Roberts A."/>
            <person name="Saif S."/>
            <person name="Shea T."/>
            <person name="Sisk P."/>
            <person name="Sykes S."/>
            <person name="Wortman J."/>
            <person name="Nusbaum C."/>
            <person name="Birren B."/>
        </authorList>
    </citation>
    <scope>NUCLEOTIDE SEQUENCE [LARGE SCALE GENOMIC DNA]</scope>
    <source>
        <strain evidence="3">MINIMUS1</strain>
    </source>
</reference>
<dbReference type="AlphaFoldDB" id="A0A182WAB1"/>
<evidence type="ECO:0000256" key="1">
    <source>
        <dbReference type="SAM" id="MobiDB-lite"/>
    </source>
</evidence>
<feature type="region of interest" description="Disordered" evidence="1">
    <location>
        <begin position="1"/>
        <end position="57"/>
    </location>
</feature>
<organism evidence="2 3">
    <name type="scientific">Anopheles minimus</name>
    <dbReference type="NCBI Taxonomy" id="112268"/>
    <lineage>
        <taxon>Eukaryota</taxon>
        <taxon>Metazoa</taxon>
        <taxon>Ecdysozoa</taxon>
        <taxon>Arthropoda</taxon>
        <taxon>Hexapoda</taxon>
        <taxon>Insecta</taxon>
        <taxon>Pterygota</taxon>
        <taxon>Neoptera</taxon>
        <taxon>Endopterygota</taxon>
        <taxon>Diptera</taxon>
        <taxon>Nematocera</taxon>
        <taxon>Culicoidea</taxon>
        <taxon>Culicidae</taxon>
        <taxon>Anophelinae</taxon>
        <taxon>Anopheles</taxon>
    </lineage>
</organism>
<dbReference type="EnsemblMetazoa" id="AMIN007289-RA">
    <property type="protein sequence ID" value="AMIN007289-PA"/>
    <property type="gene ID" value="AMIN007289"/>
</dbReference>
<dbReference type="STRING" id="112268.A0A182WAB1"/>
<name>A0A182WAB1_9DIPT</name>
<proteinExistence type="predicted"/>
<evidence type="ECO:0000313" key="3">
    <source>
        <dbReference type="Proteomes" id="UP000075920"/>
    </source>
</evidence>
<feature type="compositionally biased region" description="Basic and acidic residues" evidence="1">
    <location>
        <begin position="30"/>
        <end position="57"/>
    </location>
</feature>
<sequence length="564" mass="64126">MPTTRSQKDSSDSGDVPGSATGSELWPVEVRQEEERREKEAFEERMNEMRRRLEDRKARHEQELRLLKELHALELKCDSEKKEQEELLKQERSRLHSHSHQQDSEQKGTLQESDNYQATLEFGEMDASAKTERTIVPAVHGSGQSVSSITKEQLATRKAISTNLPKFAGEAEIWPLFISSYTHTTEACGFTNLENLKRLQDCLHGEALEAVRGRLLLPQSVPNVIEDLKSLYGSPKSSIAQRLNVSGVLEPLVISWTNDINRHENESRLLQLMISEQGSNLRYNLFNGRTLSELKLPAPTVQIADMKRNHAHLENVPAKEYLPQRPMIILGLDNVHLFAPIESHLGNVGEPIAVRSSLGWSKFGSEKSPGFVANCIKKSKGEPIETLRATVDQRKVLLTDTLVTKRTPLQQHEYAKAEMVLIRTAQAERFIDELKTLMKNKEMPSNQWIGLERSSMEGRTERAESLPYNMRFPIILPSDHYITGLIIKHYHERCGHGYRETVKNELRQQYYIPHLDACSGCKLHVVQSSSQPTENTEDGTSTFSTFDAQHATVQLHRRGLYRAV</sequence>